<evidence type="ECO:0000256" key="3">
    <source>
        <dbReference type="ARBA" id="ARBA00022692"/>
    </source>
</evidence>
<evidence type="ECO:0000256" key="7">
    <source>
        <dbReference type="SAM" id="Phobius"/>
    </source>
</evidence>
<dbReference type="EMBL" id="JACRDE010000592">
    <property type="protein sequence ID" value="MBI5252299.1"/>
    <property type="molecule type" value="Genomic_DNA"/>
</dbReference>
<evidence type="ECO:0000313" key="10">
    <source>
        <dbReference type="Proteomes" id="UP000807825"/>
    </source>
</evidence>
<keyword evidence="4 7" id="KW-1133">Transmembrane helix</keyword>
<dbReference type="GO" id="GO:0005886">
    <property type="term" value="C:plasma membrane"/>
    <property type="evidence" value="ECO:0007669"/>
    <property type="project" value="UniProtKB-SubCell"/>
</dbReference>
<evidence type="ECO:0000256" key="6">
    <source>
        <dbReference type="ARBA" id="ARBA00023136"/>
    </source>
</evidence>
<feature type="transmembrane region" description="Helical" evidence="7">
    <location>
        <begin position="128"/>
        <end position="148"/>
    </location>
</feature>
<evidence type="ECO:0000256" key="2">
    <source>
        <dbReference type="ARBA" id="ARBA00022475"/>
    </source>
</evidence>
<dbReference type="Proteomes" id="UP000807825">
    <property type="component" value="Unassembled WGS sequence"/>
</dbReference>
<name>A0A9D6Z5N2_9BACT</name>
<dbReference type="AlphaFoldDB" id="A0A9D6Z5N2"/>
<feature type="transmembrane region" description="Helical" evidence="7">
    <location>
        <begin position="249"/>
        <end position="272"/>
    </location>
</feature>
<evidence type="ECO:0000313" key="9">
    <source>
        <dbReference type="EMBL" id="MBI5252299.1"/>
    </source>
</evidence>
<dbReference type="SUPFAM" id="SSF103501">
    <property type="entry name" value="Respiratory nitrate reductase 1 gamma chain"/>
    <property type="match status" value="1"/>
</dbReference>
<organism evidence="9 10">
    <name type="scientific">Desulfomonile tiedjei</name>
    <dbReference type="NCBI Taxonomy" id="2358"/>
    <lineage>
        <taxon>Bacteria</taxon>
        <taxon>Pseudomonadati</taxon>
        <taxon>Thermodesulfobacteriota</taxon>
        <taxon>Desulfomonilia</taxon>
        <taxon>Desulfomonilales</taxon>
        <taxon>Desulfomonilaceae</taxon>
        <taxon>Desulfomonile</taxon>
    </lineage>
</organism>
<gene>
    <name evidence="9" type="primary">dsrM</name>
    <name evidence="9" type="ORF">HY912_22625</name>
</gene>
<feature type="domain" description="NarG-like" evidence="8">
    <location>
        <begin position="91"/>
        <end position="280"/>
    </location>
</feature>
<dbReference type="InterPro" id="IPR023234">
    <property type="entry name" value="NarG-like_domain"/>
</dbReference>
<dbReference type="InterPro" id="IPR047660">
    <property type="entry name" value="DsrM"/>
</dbReference>
<evidence type="ECO:0000256" key="4">
    <source>
        <dbReference type="ARBA" id="ARBA00022989"/>
    </source>
</evidence>
<comment type="caution">
    <text evidence="9">The sequence shown here is derived from an EMBL/GenBank/DDBJ whole genome shotgun (WGS) entry which is preliminary data.</text>
</comment>
<feature type="transmembrane region" description="Helical" evidence="7">
    <location>
        <begin position="204"/>
        <end position="229"/>
    </location>
</feature>
<accession>A0A9D6Z5N2</accession>
<proteinExistence type="predicted"/>
<reference evidence="9" key="1">
    <citation type="submission" date="2020-07" db="EMBL/GenBank/DDBJ databases">
        <title>Huge and variable diversity of episymbiotic CPR bacteria and DPANN archaea in groundwater ecosystems.</title>
        <authorList>
            <person name="He C.Y."/>
            <person name="Keren R."/>
            <person name="Whittaker M."/>
            <person name="Farag I.F."/>
            <person name="Doudna J."/>
            <person name="Cate J.H.D."/>
            <person name="Banfield J.F."/>
        </authorList>
    </citation>
    <scope>NUCLEOTIDE SEQUENCE</scope>
    <source>
        <strain evidence="9">NC_groundwater_1664_Pr3_B-0.1um_52_9</strain>
    </source>
</reference>
<keyword evidence="5" id="KW-0560">Oxidoreductase</keyword>
<feature type="transmembrane region" description="Helical" evidence="7">
    <location>
        <begin position="6"/>
        <end position="30"/>
    </location>
</feature>
<feature type="transmembrane region" description="Helical" evidence="7">
    <location>
        <begin position="37"/>
        <end position="55"/>
    </location>
</feature>
<protein>
    <submittedName>
        <fullName evidence="9">Sulfate reduction electron transfer complex DsrMKJOP subunit DsrM</fullName>
    </submittedName>
</protein>
<dbReference type="GO" id="GO:0016491">
    <property type="term" value="F:oxidoreductase activity"/>
    <property type="evidence" value="ECO:0007669"/>
    <property type="project" value="UniProtKB-KW"/>
</dbReference>
<evidence type="ECO:0000256" key="1">
    <source>
        <dbReference type="ARBA" id="ARBA00004651"/>
    </source>
</evidence>
<feature type="transmembrane region" description="Helical" evidence="7">
    <location>
        <begin position="168"/>
        <end position="192"/>
    </location>
</feature>
<evidence type="ECO:0000259" key="8">
    <source>
        <dbReference type="Pfam" id="PF02665"/>
    </source>
</evidence>
<comment type="subcellular location">
    <subcellularLocation>
        <location evidence="1">Cell membrane</location>
        <topology evidence="1">Multi-pass membrane protein</topology>
    </subcellularLocation>
</comment>
<sequence>MNAWTSLFASLIAVIALVLVALFGVGAIGLDTLFGVVIPYIAIAVFVVGIIYRILEWAKVPVPFRIPTTCGQGKSLPWIKADNLESPYNTWGVIGRMALEVFLFRSLFRNTKAELREGPNVTYGSAKWLWLGGIAFHYAFLTIVLRHIRFFVEPIPSFVELLSSVDGFFQLLVPTVFLTDIALLAAATFLFLRRVFLPQLRYISLAADFFPLLLILGIAISGVLMRNVWKVDLLMVKQLAVGLFTLHPTVPAGISSIFYVHLFLVCVLLVYFPFSKLMHAGGVFLSPTRNTANVNRMERYVNPWNYPVKVHSYAEYEDDFREKMKEAGIPVDKE</sequence>
<dbReference type="Gene3D" id="1.20.950.20">
    <property type="entry name" value="Transmembrane di-heme cytochromes, Chain C"/>
    <property type="match status" value="1"/>
</dbReference>
<evidence type="ECO:0000256" key="5">
    <source>
        <dbReference type="ARBA" id="ARBA00023002"/>
    </source>
</evidence>
<keyword evidence="3 7" id="KW-0812">Transmembrane</keyword>
<dbReference type="Pfam" id="PF02665">
    <property type="entry name" value="Nitrate_red_gam"/>
    <property type="match status" value="1"/>
</dbReference>
<keyword evidence="2" id="KW-1003">Cell membrane</keyword>
<dbReference type="InterPro" id="IPR036197">
    <property type="entry name" value="NarG-like_sf"/>
</dbReference>
<keyword evidence="6 7" id="KW-0472">Membrane</keyword>
<dbReference type="NCBIfam" id="NF038037">
    <property type="entry name" value="cytob_DsrM"/>
    <property type="match status" value="1"/>
</dbReference>